<dbReference type="InterPro" id="IPR003709">
    <property type="entry name" value="VanY-like_core_dom"/>
</dbReference>
<reference evidence="2" key="2">
    <citation type="submission" date="2021-04" db="EMBL/GenBank/DDBJ databases">
        <authorList>
            <person name="Gilroy R."/>
        </authorList>
    </citation>
    <scope>NUCLEOTIDE SEQUENCE</scope>
    <source>
        <strain evidence="2">ChiSxjej1B13-11774</strain>
    </source>
</reference>
<evidence type="ECO:0000259" key="1">
    <source>
        <dbReference type="Pfam" id="PF02557"/>
    </source>
</evidence>
<dbReference type="SUPFAM" id="SSF55166">
    <property type="entry name" value="Hedgehog/DD-peptidase"/>
    <property type="match status" value="1"/>
</dbReference>
<dbReference type="PANTHER" id="PTHR34385:SF1">
    <property type="entry name" value="PEPTIDOGLYCAN L-ALANYL-D-GLUTAMATE ENDOPEPTIDASE CWLK"/>
    <property type="match status" value="1"/>
</dbReference>
<dbReference type="InterPro" id="IPR009045">
    <property type="entry name" value="Zn_M74/Hedgehog-like"/>
</dbReference>
<dbReference type="Pfam" id="PF02557">
    <property type="entry name" value="VanY"/>
    <property type="match status" value="1"/>
</dbReference>
<dbReference type="PANTHER" id="PTHR34385">
    <property type="entry name" value="D-ALANYL-D-ALANINE CARBOXYPEPTIDASE"/>
    <property type="match status" value="1"/>
</dbReference>
<dbReference type="Gene3D" id="3.30.1380.10">
    <property type="match status" value="1"/>
</dbReference>
<reference evidence="2" key="1">
    <citation type="journal article" date="2021" name="PeerJ">
        <title>Extensive microbial diversity within the chicken gut microbiome revealed by metagenomics and culture.</title>
        <authorList>
            <person name="Gilroy R."/>
            <person name="Ravi A."/>
            <person name="Getino M."/>
            <person name="Pursley I."/>
            <person name="Horton D.L."/>
            <person name="Alikhan N.F."/>
            <person name="Baker D."/>
            <person name="Gharbi K."/>
            <person name="Hall N."/>
            <person name="Watson M."/>
            <person name="Adriaenssens E.M."/>
            <person name="Foster-Nyarko E."/>
            <person name="Jarju S."/>
            <person name="Secka A."/>
            <person name="Antonio M."/>
            <person name="Oren A."/>
            <person name="Chaudhuri R.R."/>
            <person name="La Ragione R."/>
            <person name="Hildebrand F."/>
            <person name="Pallen M.J."/>
        </authorList>
    </citation>
    <scope>NUCLEOTIDE SEQUENCE</scope>
    <source>
        <strain evidence="2">ChiSxjej1B13-11774</strain>
    </source>
</reference>
<dbReference type="CDD" id="cd14849">
    <property type="entry name" value="DD-dipeptidase_VanXYc"/>
    <property type="match status" value="1"/>
</dbReference>
<dbReference type="GO" id="GO:0008233">
    <property type="term" value="F:peptidase activity"/>
    <property type="evidence" value="ECO:0007669"/>
    <property type="project" value="InterPro"/>
</dbReference>
<organism evidence="2 3">
    <name type="scientific">Candidatus Gemmiger excrementigallinarum</name>
    <dbReference type="NCBI Taxonomy" id="2838609"/>
    <lineage>
        <taxon>Bacteria</taxon>
        <taxon>Bacillati</taxon>
        <taxon>Bacillota</taxon>
        <taxon>Clostridia</taxon>
        <taxon>Eubacteriales</taxon>
        <taxon>Gemmiger</taxon>
    </lineage>
</organism>
<proteinExistence type="predicted"/>
<accession>A0A9D2JB78</accession>
<evidence type="ECO:0000313" key="2">
    <source>
        <dbReference type="EMBL" id="HIZ42339.1"/>
    </source>
</evidence>
<dbReference type="EMBL" id="DXBP01000048">
    <property type="protein sequence ID" value="HIZ42339.1"/>
    <property type="molecule type" value="Genomic_DNA"/>
</dbReference>
<sequence>MKDGSAAALGPLVLVNRQHPLQSGFSLSLTPPDNSFPHLQMETQAARMLAACLQTVGAQGQIVPVSGWRSHKEQQSIWDDTLAQEGEDFTRNYVAYPGCSEHETGLAIDLAQADETIDFIRPELPYDGICGDFRRAAPRYGFVERYQAHKTAITGIAAEPWHFRYVGAPHAQYMEDHDLCLEEYIALLADHPLTWHLETGRRVTVCRVTDLDFLPPTDGPRQISGDNLGGFVVTDWEVTP</sequence>
<protein>
    <submittedName>
        <fullName evidence="2">M15 family metallopeptidase</fullName>
    </submittedName>
</protein>
<gene>
    <name evidence="2" type="ORF">H9811_07230</name>
</gene>
<evidence type="ECO:0000313" key="3">
    <source>
        <dbReference type="Proteomes" id="UP000824048"/>
    </source>
</evidence>
<dbReference type="AlphaFoldDB" id="A0A9D2JB78"/>
<dbReference type="InterPro" id="IPR052179">
    <property type="entry name" value="DD-CPase-like"/>
</dbReference>
<comment type="caution">
    <text evidence="2">The sequence shown here is derived from an EMBL/GenBank/DDBJ whole genome shotgun (WGS) entry which is preliminary data.</text>
</comment>
<dbReference type="Proteomes" id="UP000824048">
    <property type="component" value="Unassembled WGS sequence"/>
</dbReference>
<name>A0A9D2JB78_9FIRM</name>
<feature type="domain" description="D-alanyl-D-alanine carboxypeptidase-like core" evidence="1">
    <location>
        <begin position="41"/>
        <end position="167"/>
    </location>
</feature>
<dbReference type="GO" id="GO:0006508">
    <property type="term" value="P:proteolysis"/>
    <property type="evidence" value="ECO:0007669"/>
    <property type="project" value="InterPro"/>
</dbReference>
<dbReference type="Gene3D" id="3.30.200.180">
    <property type="match status" value="1"/>
</dbReference>